<protein>
    <recommendedName>
        <fullName evidence="4">Prepilin-type N-terminal cleavage/methylation domain-containing protein</fullName>
    </recommendedName>
</protein>
<evidence type="ECO:0000256" key="1">
    <source>
        <dbReference type="SAM" id="Phobius"/>
    </source>
</evidence>
<dbReference type="NCBIfam" id="TIGR02532">
    <property type="entry name" value="IV_pilin_GFxxxE"/>
    <property type="match status" value="1"/>
</dbReference>
<gene>
    <name evidence="2" type="ORF">ERS852470_00960</name>
</gene>
<organism evidence="2 3">
    <name type="scientific">Clostridium disporicum</name>
    <dbReference type="NCBI Taxonomy" id="84024"/>
    <lineage>
        <taxon>Bacteria</taxon>
        <taxon>Bacillati</taxon>
        <taxon>Bacillota</taxon>
        <taxon>Clostridia</taxon>
        <taxon>Eubacteriales</taxon>
        <taxon>Clostridiaceae</taxon>
        <taxon>Clostridium</taxon>
    </lineage>
</organism>
<keyword evidence="1" id="KW-0812">Transmembrane</keyword>
<dbReference type="PROSITE" id="PS00409">
    <property type="entry name" value="PROKAR_NTER_METHYL"/>
    <property type="match status" value="1"/>
</dbReference>
<dbReference type="Pfam" id="PF07963">
    <property type="entry name" value="N_methyl"/>
    <property type="match status" value="1"/>
</dbReference>
<evidence type="ECO:0000313" key="2">
    <source>
        <dbReference type="EMBL" id="CUN89413.1"/>
    </source>
</evidence>
<dbReference type="EMBL" id="CYZV01000008">
    <property type="protein sequence ID" value="CUN89413.1"/>
    <property type="molecule type" value="Genomic_DNA"/>
</dbReference>
<keyword evidence="1" id="KW-0472">Membrane</keyword>
<dbReference type="OrthoDB" id="10007001at2"/>
<evidence type="ECO:0008006" key="4">
    <source>
        <dbReference type="Google" id="ProtNLM"/>
    </source>
</evidence>
<reference evidence="2 3" key="1">
    <citation type="submission" date="2015-09" db="EMBL/GenBank/DDBJ databases">
        <authorList>
            <consortium name="Pathogen Informatics"/>
        </authorList>
    </citation>
    <scope>NUCLEOTIDE SEQUENCE [LARGE SCALE GENOMIC DNA]</scope>
    <source>
        <strain evidence="2 3">2789STDY5834855</strain>
    </source>
</reference>
<sequence>MSKNKRGYTLIESIVVIAIVFILGGITIGLSFEGVKDYYISLYNCYYEDKFDNALLNIESLWKSSAIVAIEINSSFDDVYTSEITGDNIVVKFKEISGNEKTKIIHLSNGKLMLKTISSEDGKIKVGNNTIIDNINDFTVIKKGKLIYYCISSENSGVRIRCI</sequence>
<proteinExistence type="predicted"/>
<dbReference type="Proteomes" id="UP000095558">
    <property type="component" value="Unassembled WGS sequence"/>
</dbReference>
<dbReference type="AlphaFoldDB" id="A0A173XYB7"/>
<feature type="transmembrane region" description="Helical" evidence="1">
    <location>
        <begin position="7"/>
        <end position="32"/>
    </location>
</feature>
<keyword evidence="1" id="KW-1133">Transmembrane helix</keyword>
<accession>A0A173XYB7</accession>
<dbReference type="InterPro" id="IPR012902">
    <property type="entry name" value="N_methyl_site"/>
</dbReference>
<name>A0A173XYB7_9CLOT</name>
<evidence type="ECO:0000313" key="3">
    <source>
        <dbReference type="Proteomes" id="UP000095558"/>
    </source>
</evidence>
<dbReference type="GeneID" id="83011433"/>
<dbReference type="RefSeq" id="WP_042396711.1">
    <property type="nucleotide sequence ID" value="NZ_CYYT01000002.1"/>
</dbReference>